<dbReference type="AlphaFoldDB" id="A0A382SK12"/>
<dbReference type="Gene3D" id="3.50.50.60">
    <property type="entry name" value="FAD/NAD(P)-binding domain"/>
    <property type="match status" value="1"/>
</dbReference>
<gene>
    <name evidence="2" type="ORF">METZ01_LOCUS362679</name>
</gene>
<dbReference type="Gene3D" id="3.30.9.10">
    <property type="entry name" value="D-Amino Acid Oxidase, subunit A, domain 2"/>
    <property type="match status" value="1"/>
</dbReference>
<dbReference type="InterPro" id="IPR036188">
    <property type="entry name" value="FAD/NAD-bd_sf"/>
</dbReference>
<protein>
    <recommendedName>
        <fullName evidence="1">FAD dependent oxidoreductase domain-containing protein</fullName>
    </recommendedName>
</protein>
<dbReference type="Pfam" id="PF01266">
    <property type="entry name" value="DAO"/>
    <property type="match status" value="1"/>
</dbReference>
<proteinExistence type="predicted"/>
<dbReference type="EMBL" id="UINC01129435">
    <property type="protein sequence ID" value="SVD09825.1"/>
    <property type="molecule type" value="Genomic_DNA"/>
</dbReference>
<accession>A0A382SK12</accession>
<feature type="domain" description="FAD dependent oxidoreductase" evidence="1">
    <location>
        <begin position="38"/>
        <end position="211"/>
    </location>
</feature>
<dbReference type="PANTHER" id="PTHR13847:SF193">
    <property type="entry name" value="PYRUVATE DEHYDROGENASE PHOSPHATASE REGULATORY SUBUNIT, MITOCHONDRIAL"/>
    <property type="match status" value="1"/>
</dbReference>
<dbReference type="GO" id="GO:0005759">
    <property type="term" value="C:mitochondrial matrix"/>
    <property type="evidence" value="ECO:0007669"/>
    <property type="project" value="TreeGrafter"/>
</dbReference>
<evidence type="ECO:0000259" key="1">
    <source>
        <dbReference type="Pfam" id="PF01266"/>
    </source>
</evidence>
<dbReference type="InterPro" id="IPR006076">
    <property type="entry name" value="FAD-dep_OxRdtase"/>
</dbReference>
<evidence type="ECO:0000313" key="2">
    <source>
        <dbReference type="EMBL" id="SVD09825.1"/>
    </source>
</evidence>
<dbReference type="SUPFAM" id="SSF51905">
    <property type="entry name" value="FAD/NAD(P)-binding domain"/>
    <property type="match status" value="1"/>
</dbReference>
<dbReference type="PANTHER" id="PTHR13847">
    <property type="entry name" value="SARCOSINE DEHYDROGENASE-RELATED"/>
    <property type="match status" value="1"/>
</dbReference>
<organism evidence="2">
    <name type="scientific">marine metagenome</name>
    <dbReference type="NCBI Taxonomy" id="408172"/>
    <lineage>
        <taxon>unclassified sequences</taxon>
        <taxon>metagenomes</taxon>
        <taxon>ecological metagenomes</taxon>
    </lineage>
</organism>
<feature type="non-terminal residue" evidence="2">
    <location>
        <position position="214"/>
    </location>
</feature>
<reference evidence="2" key="1">
    <citation type="submission" date="2018-05" db="EMBL/GenBank/DDBJ databases">
        <authorList>
            <person name="Lanie J.A."/>
            <person name="Ng W.-L."/>
            <person name="Kazmierczak K.M."/>
            <person name="Andrzejewski T.M."/>
            <person name="Davidsen T.M."/>
            <person name="Wayne K.J."/>
            <person name="Tettelin H."/>
            <person name="Glass J.I."/>
            <person name="Rusch D."/>
            <person name="Podicherti R."/>
            <person name="Tsui H.-C.T."/>
            <person name="Winkler M.E."/>
        </authorList>
    </citation>
    <scope>NUCLEOTIDE SEQUENCE</scope>
</reference>
<name>A0A382SK12_9ZZZZ</name>
<sequence>MSHFPYGKEGRTPHSYIQRPHAVPMETSMNAFLPSEARVVIVGGGIVGCSVAYHLTRLGWGDVVLLEQGELSGGTTWHAAGLIGRLRTSNSLTRINKYSAELYASLEAETGQSTGWNQVGSLIVARSEERMIQLHRTAAMAELFGVEARIISVDEAVEKWPLMDPNGLRGGVWLPHDGKVVPKDTTLALAAGARQRGAQIIEHIRVDSIETAHG</sequence>